<dbReference type="AlphaFoldDB" id="A0A0F9ESR4"/>
<dbReference type="EMBL" id="LAZR01023863">
    <property type="protein sequence ID" value="KKL77064.1"/>
    <property type="molecule type" value="Genomic_DNA"/>
</dbReference>
<organism evidence="1">
    <name type="scientific">marine sediment metagenome</name>
    <dbReference type="NCBI Taxonomy" id="412755"/>
    <lineage>
        <taxon>unclassified sequences</taxon>
        <taxon>metagenomes</taxon>
        <taxon>ecological metagenomes</taxon>
    </lineage>
</organism>
<gene>
    <name evidence="1" type="ORF">LCGC14_2038620</name>
</gene>
<protein>
    <submittedName>
        <fullName evidence="1">Uncharacterized protein</fullName>
    </submittedName>
</protein>
<accession>A0A0F9ESR4</accession>
<comment type="caution">
    <text evidence="1">The sequence shown here is derived from an EMBL/GenBank/DDBJ whole genome shotgun (WGS) entry which is preliminary data.</text>
</comment>
<sequence length="132" mass="14266">MGYRTDRRSIPIAERSSARFSFLVQDDDEKALAASALDSLTVTVYDRATGTVIRLALDILNANGGTVDGNGNGVWVTAQADTKAVGVPSGKEDGQSFEDHVALFQWTWTASGQARGGNHQVWHRVMDLTKVT</sequence>
<reference evidence="1" key="1">
    <citation type="journal article" date="2015" name="Nature">
        <title>Complex archaea that bridge the gap between prokaryotes and eukaryotes.</title>
        <authorList>
            <person name="Spang A."/>
            <person name="Saw J.H."/>
            <person name="Jorgensen S.L."/>
            <person name="Zaremba-Niedzwiedzka K."/>
            <person name="Martijn J."/>
            <person name="Lind A.E."/>
            <person name="van Eijk R."/>
            <person name="Schleper C."/>
            <person name="Guy L."/>
            <person name="Ettema T.J."/>
        </authorList>
    </citation>
    <scope>NUCLEOTIDE SEQUENCE</scope>
</reference>
<name>A0A0F9ESR4_9ZZZZ</name>
<dbReference type="SUPFAM" id="SSF63829">
    <property type="entry name" value="Calcium-dependent phosphotriesterase"/>
    <property type="match status" value="1"/>
</dbReference>
<proteinExistence type="predicted"/>
<evidence type="ECO:0000313" key="1">
    <source>
        <dbReference type="EMBL" id="KKL77064.1"/>
    </source>
</evidence>